<dbReference type="Pfam" id="PF00534">
    <property type="entry name" value="Glycos_transf_1"/>
    <property type="match status" value="1"/>
</dbReference>
<keyword evidence="4" id="KW-1185">Reference proteome</keyword>
<dbReference type="EC" id="2.4.-.-" evidence="3"/>
<feature type="domain" description="Glycosyltransferase subfamily 4-like N-terminal" evidence="2">
    <location>
        <begin position="13"/>
        <end position="164"/>
    </location>
</feature>
<name>A0ABU3DXN8_9FLAO</name>
<dbReference type="RefSeq" id="WP_311680022.1">
    <property type="nucleotide sequence ID" value="NZ_JAVRHM010000001.1"/>
</dbReference>
<dbReference type="EMBL" id="JAVRHM010000001">
    <property type="protein sequence ID" value="MDT0688472.1"/>
    <property type="molecule type" value="Genomic_DNA"/>
</dbReference>
<evidence type="ECO:0000313" key="3">
    <source>
        <dbReference type="EMBL" id="MDT0688472.1"/>
    </source>
</evidence>
<dbReference type="SUPFAM" id="SSF53756">
    <property type="entry name" value="UDP-Glycosyltransferase/glycogen phosphorylase"/>
    <property type="match status" value="1"/>
</dbReference>
<gene>
    <name evidence="3" type="ORF">RM549_01650</name>
</gene>
<dbReference type="Proteomes" id="UP001261624">
    <property type="component" value="Unassembled WGS sequence"/>
</dbReference>
<proteinExistence type="predicted"/>
<dbReference type="GO" id="GO:0016757">
    <property type="term" value="F:glycosyltransferase activity"/>
    <property type="evidence" value="ECO:0007669"/>
    <property type="project" value="UniProtKB-KW"/>
</dbReference>
<organism evidence="3 4">
    <name type="scientific">Autumnicola patrickiae</name>
    <dbReference type="NCBI Taxonomy" id="3075591"/>
    <lineage>
        <taxon>Bacteria</taxon>
        <taxon>Pseudomonadati</taxon>
        <taxon>Bacteroidota</taxon>
        <taxon>Flavobacteriia</taxon>
        <taxon>Flavobacteriales</taxon>
        <taxon>Flavobacteriaceae</taxon>
        <taxon>Autumnicola</taxon>
    </lineage>
</organism>
<accession>A0ABU3DXN8</accession>
<reference evidence="3 4" key="1">
    <citation type="submission" date="2023-09" db="EMBL/GenBank/DDBJ databases">
        <authorList>
            <person name="Rey-Velasco X."/>
        </authorList>
    </citation>
    <scope>NUCLEOTIDE SEQUENCE [LARGE SCALE GENOMIC DNA]</scope>
    <source>
        <strain evidence="3 4">F188</strain>
    </source>
</reference>
<evidence type="ECO:0000259" key="2">
    <source>
        <dbReference type="Pfam" id="PF13439"/>
    </source>
</evidence>
<dbReference type="InterPro" id="IPR001296">
    <property type="entry name" value="Glyco_trans_1"/>
</dbReference>
<evidence type="ECO:0000259" key="1">
    <source>
        <dbReference type="Pfam" id="PF00534"/>
    </source>
</evidence>
<comment type="caution">
    <text evidence="3">The sequence shown here is derived from an EMBL/GenBank/DDBJ whole genome shotgun (WGS) entry which is preliminary data.</text>
</comment>
<evidence type="ECO:0000313" key="4">
    <source>
        <dbReference type="Proteomes" id="UP001261624"/>
    </source>
</evidence>
<keyword evidence="3" id="KW-0808">Transferase</keyword>
<dbReference type="Pfam" id="PF13439">
    <property type="entry name" value="Glyco_transf_4"/>
    <property type="match status" value="1"/>
</dbReference>
<sequence>MKIIHVNLAKTWRGGERQVALLMQGLHEQGIQQVLVCRKGSALEEEAKKNNITCYSFNTLPFLPLFQSRVFRKLEKKGYKIIHCHESRAHTFGILGKIFWSKDQKLILHRRVIFPILKKPTTGIKYSEKYIDKIICISRAVETTVKESIGFQNTIVIPSMINLDSEEIQKYELREKWKIKTRFVIGYIAALTEEKDHITFLRTAKQLLEQHRKDIHFVIIGEGPLKEDLIQFARKSGILKYVTFTGFVKNISGAIQEIDLLLFTSVAEGLGSTILDFFVAGKPVVATKNGGSEELITNGRTGYLCDVGDFETLAERVNFLLENPKKKEEIIKEARSFSRQFGISSVTSKIVEVYKEVL</sequence>
<protein>
    <submittedName>
        <fullName evidence="3">Glycosyltransferase</fullName>
        <ecNumber evidence="3">2.4.-.-</ecNumber>
    </submittedName>
</protein>
<dbReference type="InterPro" id="IPR028098">
    <property type="entry name" value="Glyco_trans_4-like_N"/>
</dbReference>
<dbReference type="PANTHER" id="PTHR12526">
    <property type="entry name" value="GLYCOSYLTRANSFERASE"/>
    <property type="match status" value="1"/>
</dbReference>
<keyword evidence="3" id="KW-0328">Glycosyltransferase</keyword>
<feature type="domain" description="Glycosyl transferase family 1" evidence="1">
    <location>
        <begin position="172"/>
        <end position="336"/>
    </location>
</feature>
<dbReference type="Gene3D" id="3.40.50.2000">
    <property type="entry name" value="Glycogen Phosphorylase B"/>
    <property type="match status" value="2"/>
</dbReference>
<dbReference type="CDD" id="cd03811">
    <property type="entry name" value="GT4_GT28_WabH-like"/>
    <property type="match status" value="1"/>
</dbReference>